<name>K1U7Q6_9ZZZZ</name>
<accession>K1U7Q6</accession>
<reference evidence="1" key="1">
    <citation type="journal article" date="2013" name="Environ. Microbiol.">
        <title>Microbiota from the distal guts of lean and obese adolescents exhibit partial functional redundancy besides clear differences in community structure.</title>
        <authorList>
            <person name="Ferrer M."/>
            <person name="Ruiz A."/>
            <person name="Lanza F."/>
            <person name="Haange S.B."/>
            <person name="Oberbach A."/>
            <person name="Till H."/>
            <person name="Bargiela R."/>
            <person name="Campoy C."/>
            <person name="Segura M.T."/>
            <person name="Richter M."/>
            <person name="von Bergen M."/>
            <person name="Seifert J."/>
            <person name="Suarez A."/>
        </authorList>
    </citation>
    <scope>NUCLEOTIDE SEQUENCE</scope>
</reference>
<feature type="non-terminal residue" evidence="1">
    <location>
        <position position="107"/>
    </location>
</feature>
<dbReference type="AlphaFoldDB" id="K1U7Q6"/>
<organism evidence="1">
    <name type="scientific">human gut metagenome</name>
    <dbReference type="NCBI Taxonomy" id="408170"/>
    <lineage>
        <taxon>unclassified sequences</taxon>
        <taxon>metagenomes</taxon>
        <taxon>organismal metagenomes</taxon>
    </lineage>
</organism>
<evidence type="ECO:0000313" key="1">
    <source>
        <dbReference type="EMBL" id="EKC78253.1"/>
    </source>
</evidence>
<dbReference type="EMBL" id="AJWY01002444">
    <property type="protein sequence ID" value="EKC78253.1"/>
    <property type="molecule type" value="Genomic_DNA"/>
</dbReference>
<proteinExistence type="predicted"/>
<protein>
    <submittedName>
        <fullName evidence="1">Uncharacterized protein</fullName>
    </submittedName>
</protein>
<gene>
    <name evidence="1" type="ORF">LEA_03700</name>
</gene>
<sequence length="107" mass="12064">MNSMADNQKVYQAIKTIADELCKENKTYLRADLAFELKKYGIASDSSEVSKLVFDAYRYFHDNGNIAIAFVSNNSRTTLVAEYKLNDSLEQGNKEEALKIAETELAL</sequence>
<comment type="caution">
    <text evidence="1">The sequence shown here is derived from an EMBL/GenBank/DDBJ whole genome shotgun (WGS) entry which is preliminary data.</text>
</comment>